<evidence type="ECO:0000313" key="3">
    <source>
        <dbReference type="Proteomes" id="UP000249590"/>
    </source>
</evidence>
<proteinExistence type="predicted"/>
<dbReference type="InterPro" id="IPR000595">
    <property type="entry name" value="cNMP-bd_dom"/>
</dbReference>
<dbReference type="Pfam" id="PF00027">
    <property type="entry name" value="cNMP_binding"/>
    <property type="match status" value="1"/>
</dbReference>
<evidence type="ECO:0000259" key="1">
    <source>
        <dbReference type="PROSITE" id="PS50042"/>
    </source>
</evidence>
<reference evidence="2 3" key="1">
    <citation type="submission" date="2018-05" db="EMBL/GenBank/DDBJ databases">
        <title>Acuticoccus sediminis sp. nov., isolated from deep-sea sediment of Indian Ocean.</title>
        <authorList>
            <person name="Liu X."/>
            <person name="Lai Q."/>
            <person name="Du Y."/>
            <person name="Sun F."/>
            <person name="Zhang X."/>
            <person name="Wang S."/>
            <person name="Shao Z."/>
        </authorList>
    </citation>
    <scope>NUCLEOTIDE SEQUENCE [LARGE SCALE GENOMIC DNA]</scope>
    <source>
        <strain evidence="2 3">PTG4-2</strain>
    </source>
</reference>
<dbReference type="PROSITE" id="PS50042">
    <property type="entry name" value="CNMP_BINDING_3"/>
    <property type="match status" value="1"/>
</dbReference>
<sequence>MAVMRNAPMLKPLGDEALKLLAFGSLPRSFKPRQALFDAGDDAEGAVLILGGQVRLVPGSHAGPPKVVGVGYLLDELALIIPMQRSVSAVAQTSCEILALPREQMLRILEEYPDAAQHLRAQLVRRTMSLIDDVNALRDRFGNPPSRD</sequence>
<organism evidence="2 3">
    <name type="scientific">Acuticoccus sediminis</name>
    <dbReference type="NCBI Taxonomy" id="2184697"/>
    <lineage>
        <taxon>Bacteria</taxon>
        <taxon>Pseudomonadati</taxon>
        <taxon>Pseudomonadota</taxon>
        <taxon>Alphaproteobacteria</taxon>
        <taxon>Hyphomicrobiales</taxon>
        <taxon>Amorphaceae</taxon>
        <taxon>Acuticoccus</taxon>
    </lineage>
</organism>
<comment type="caution">
    <text evidence="2">The sequence shown here is derived from an EMBL/GenBank/DDBJ whole genome shotgun (WGS) entry which is preliminary data.</text>
</comment>
<protein>
    <recommendedName>
        <fullName evidence="1">Cyclic nucleotide-binding domain-containing protein</fullName>
    </recommendedName>
</protein>
<dbReference type="GO" id="GO:0005829">
    <property type="term" value="C:cytosol"/>
    <property type="evidence" value="ECO:0007669"/>
    <property type="project" value="TreeGrafter"/>
</dbReference>
<dbReference type="CDD" id="cd00038">
    <property type="entry name" value="CAP_ED"/>
    <property type="match status" value="1"/>
</dbReference>
<dbReference type="GO" id="GO:0003700">
    <property type="term" value="F:DNA-binding transcription factor activity"/>
    <property type="evidence" value="ECO:0007669"/>
    <property type="project" value="TreeGrafter"/>
</dbReference>
<evidence type="ECO:0000313" key="2">
    <source>
        <dbReference type="EMBL" id="RAI03320.1"/>
    </source>
</evidence>
<accession>A0A8B2NXC4</accession>
<gene>
    <name evidence="2" type="ORF">DLJ53_02035</name>
</gene>
<dbReference type="InterPro" id="IPR014710">
    <property type="entry name" value="RmlC-like_jellyroll"/>
</dbReference>
<dbReference type="AlphaFoldDB" id="A0A8B2NXC4"/>
<name>A0A8B2NXC4_9HYPH</name>
<dbReference type="Proteomes" id="UP000249590">
    <property type="component" value="Unassembled WGS sequence"/>
</dbReference>
<dbReference type="SUPFAM" id="SSF51206">
    <property type="entry name" value="cAMP-binding domain-like"/>
    <property type="match status" value="1"/>
</dbReference>
<dbReference type="InterPro" id="IPR018490">
    <property type="entry name" value="cNMP-bd_dom_sf"/>
</dbReference>
<dbReference type="PANTHER" id="PTHR24567:SF74">
    <property type="entry name" value="HTH-TYPE TRANSCRIPTIONAL REGULATOR ARCR"/>
    <property type="match status" value="1"/>
</dbReference>
<dbReference type="SMART" id="SM00100">
    <property type="entry name" value="cNMP"/>
    <property type="match status" value="1"/>
</dbReference>
<dbReference type="EMBL" id="QHHQ01000001">
    <property type="protein sequence ID" value="RAI03320.1"/>
    <property type="molecule type" value="Genomic_DNA"/>
</dbReference>
<dbReference type="Gene3D" id="2.60.120.10">
    <property type="entry name" value="Jelly Rolls"/>
    <property type="match status" value="1"/>
</dbReference>
<dbReference type="PANTHER" id="PTHR24567">
    <property type="entry name" value="CRP FAMILY TRANSCRIPTIONAL REGULATORY PROTEIN"/>
    <property type="match status" value="1"/>
</dbReference>
<feature type="domain" description="Cyclic nucleotide-binding" evidence="1">
    <location>
        <begin position="9"/>
        <end position="126"/>
    </location>
</feature>
<keyword evidence="3" id="KW-1185">Reference proteome</keyword>
<dbReference type="InterPro" id="IPR050397">
    <property type="entry name" value="Env_Response_Regulators"/>
</dbReference>